<sequence>MRVCQDTAFTELHNAWCNLYYLTSIISSGRNCFIRLLDLTMQELVEDIKQSAALQYTVIYNLVYHREFDTQGGTPFGLLVIDFPINLLGIRTKTHLYLLSAMAHIGQDALCPVIFPMDEQWLAPETDRIAFLEERILRIYNSLPLADYRALRKQPHSLYLGLVWPGAYLIENDSPSQHYKISGAICLAACVIKEFDLYSWFSGLQCWGAEEEGGAILPVPEGATVQATLQFSESLDQLYSRLGIMLLSSTWLEGLPGLFTQTLLHRFPDHDKPGQPAKKSEEPLPWLLIACRAAHYLKVILRENIGQVLLAEDCRQILDKWIQKYCLTSKTMTHESFAKFPFNKAKVRVAYSPVDDSHMTVSLDLSPNLPPGMIAEPLALKVIHKKGGR</sequence>
<reference evidence="4" key="1">
    <citation type="journal article" date="2019" name="Int. J. Syst. Evol. Microbiol.">
        <title>The Global Catalogue of Microorganisms (GCM) 10K type strain sequencing project: providing services to taxonomists for standard genome sequencing and annotation.</title>
        <authorList>
            <consortium name="The Broad Institute Genomics Platform"/>
            <consortium name="The Broad Institute Genome Sequencing Center for Infectious Disease"/>
            <person name="Wu L."/>
            <person name="Ma J."/>
        </authorList>
    </citation>
    <scope>NUCLEOTIDE SEQUENCE [LARGE SCALE GENOMIC DNA]</scope>
    <source>
        <strain evidence="4">JCM 17805</strain>
    </source>
</reference>
<dbReference type="PANTHER" id="PTHR35565:SF3">
    <property type="entry name" value="TYPE VI SECRETION SYSTEM SHEATH PROTEIN TSSC1"/>
    <property type="match status" value="1"/>
</dbReference>
<proteinExistence type="predicted"/>
<accession>A0ABP8UY00</accession>
<feature type="domain" description="TssC1 C-terminal" evidence="2">
    <location>
        <begin position="283"/>
        <end position="368"/>
    </location>
</feature>
<dbReference type="InterPro" id="IPR044031">
    <property type="entry name" value="TssC1_N"/>
</dbReference>
<dbReference type="PANTHER" id="PTHR35565">
    <property type="entry name" value="CYTOPLASMIC PROTEIN-RELATED"/>
    <property type="match status" value="1"/>
</dbReference>
<evidence type="ECO:0000313" key="3">
    <source>
        <dbReference type="EMBL" id="GAA4647796.1"/>
    </source>
</evidence>
<dbReference type="EMBL" id="BAABFL010000004">
    <property type="protein sequence ID" value="GAA4647796.1"/>
    <property type="molecule type" value="Genomic_DNA"/>
</dbReference>
<dbReference type="Pfam" id="PF05943">
    <property type="entry name" value="VipB"/>
    <property type="match status" value="1"/>
</dbReference>
<feature type="domain" description="TssC1 N-terminal" evidence="1">
    <location>
        <begin position="3"/>
        <end position="166"/>
    </location>
</feature>
<keyword evidence="4" id="KW-1185">Reference proteome</keyword>
<dbReference type="Proteomes" id="UP001500604">
    <property type="component" value="Unassembled WGS sequence"/>
</dbReference>
<name>A0ABP8UY00_9GAMM</name>
<gene>
    <name evidence="3" type="primary">tssC_1</name>
    <name evidence="3" type="ORF">GCM10023116_00580</name>
</gene>
<dbReference type="Pfam" id="PF18945">
    <property type="entry name" value="VipB_2"/>
    <property type="match status" value="1"/>
</dbReference>
<dbReference type="InterPro" id="IPR044032">
    <property type="entry name" value="TssC1_C"/>
</dbReference>
<organism evidence="3 4">
    <name type="scientific">Kistimonas scapharcae</name>
    <dbReference type="NCBI Taxonomy" id="1036133"/>
    <lineage>
        <taxon>Bacteria</taxon>
        <taxon>Pseudomonadati</taxon>
        <taxon>Pseudomonadota</taxon>
        <taxon>Gammaproteobacteria</taxon>
        <taxon>Oceanospirillales</taxon>
        <taxon>Endozoicomonadaceae</taxon>
        <taxon>Kistimonas</taxon>
    </lineage>
</organism>
<evidence type="ECO:0000259" key="1">
    <source>
        <dbReference type="Pfam" id="PF05943"/>
    </source>
</evidence>
<protein>
    <submittedName>
        <fullName evidence="3">Type VI secretion system contractile sheath large subunit</fullName>
    </submittedName>
</protein>
<dbReference type="InterPro" id="IPR010269">
    <property type="entry name" value="T6SS_TssC-like"/>
</dbReference>
<evidence type="ECO:0000313" key="4">
    <source>
        <dbReference type="Proteomes" id="UP001500604"/>
    </source>
</evidence>
<evidence type="ECO:0000259" key="2">
    <source>
        <dbReference type="Pfam" id="PF18945"/>
    </source>
</evidence>
<comment type="caution">
    <text evidence="3">The sequence shown here is derived from an EMBL/GenBank/DDBJ whole genome shotgun (WGS) entry which is preliminary data.</text>
</comment>